<evidence type="ECO:0000256" key="2">
    <source>
        <dbReference type="ARBA" id="ARBA00022806"/>
    </source>
</evidence>
<keyword evidence="2" id="KW-0067">ATP-binding</keyword>
<feature type="domain" description="ATP-dependent RNA helicase HrpB C-terminal" evidence="4">
    <location>
        <begin position="204"/>
        <end position="340"/>
    </location>
</feature>
<dbReference type="InterPro" id="IPR013689">
    <property type="entry name" value="RNA_helicase_ATP-dep_HrpB_C"/>
</dbReference>
<dbReference type="PANTHER" id="PTHR43519:SF1">
    <property type="entry name" value="ATP-DEPENDENT RNA HELICASE HRPB"/>
    <property type="match status" value="1"/>
</dbReference>
<dbReference type="Pfam" id="PF08482">
    <property type="entry name" value="HrpB_C"/>
    <property type="match status" value="1"/>
</dbReference>
<dbReference type="GO" id="GO:0004386">
    <property type="term" value="F:helicase activity"/>
    <property type="evidence" value="ECO:0007669"/>
    <property type="project" value="UniProtKB-KW"/>
</dbReference>
<feature type="region of interest" description="Disordered" evidence="3">
    <location>
        <begin position="328"/>
        <end position="377"/>
    </location>
</feature>
<keyword evidence="2" id="KW-0347">Helicase</keyword>
<feature type="compositionally biased region" description="Basic and acidic residues" evidence="3">
    <location>
        <begin position="328"/>
        <end position="341"/>
    </location>
</feature>
<proteinExistence type="predicted"/>
<reference evidence="5" key="1">
    <citation type="submission" date="2021-01" db="EMBL/GenBank/DDBJ databases">
        <authorList>
            <person name="Corre E."/>
            <person name="Pelletier E."/>
            <person name="Niang G."/>
            <person name="Scheremetjew M."/>
            <person name="Finn R."/>
            <person name="Kale V."/>
            <person name="Holt S."/>
            <person name="Cochrane G."/>
            <person name="Meng A."/>
            <person name="Brown T."/>
            <person name="Cohen L."/>
        </authorList>
    </citation>
    <scope>NUCLEOTIDE SEQUENCE</scope>
    <source>
        <strain evidence="5">UNC1205</strain>
    </source>
</reference>
<dbReference type="PANTHER" id="PTHR43519">
    <property type="entry name" value="ATP-DEPENDENT RNA HELICASE HRPB"/>
    <property type="match status" value="1"/>
</dbReference>
<keyword evidence="1" id="KW-0378">Hydrolase</keyword>
<dbReference type="AlphaFoldDB" id="A0A7S0UHU2"/>
<dbReference type="GO" id="GO:0016787">
    <property type="term" value="F:hydrolase activity"/>
    <property type="evidence" value="ECO:0007669"/>
    <property type="project" value="UniProtKB-KW"/>
</dbReference>
<evidence type="ECO:0000259" key="4">
    <source>
        <dbReference type="Pfam" id="PF08482"/>
    </source>
</evidence>
<evidence type="ECO:0000313" key="5">
    <source>
        <dbReference type="EMBL" id="CAD8763124.1"/>
    </source>
</evidence>
<gene>
    <name evidence="5" type="ORF">PDEL1432_LOCUS3164</name>
</gene>
<organism evidence="5">
    <name type="scientific">Pseudo-nitzschia delicatissima</name>
    <dbReference type="NCBI Taxonomy" id="44447"/>
    <lineage>
        <taxon>Eukaryota</taxon>
        <taxon>Sar</taxon>
        <taxon>Stramenopiles</taxon>
        <taxon>Ochrophyta</taxon>
        <taxon>Bacillariophyta</taxon>
        <taxon>Bacillariophyceae</taxon>
        <taxon>Bacillariophycidae</taxon>
        <taxon>Bacillariales</taxon>
        <taxon>Bacillariaceae</taxon>
        <taxon>Pseudo-nitzschia</taxon>
    </lineage>
</organism>
<protein>
    <recommendedName>
        <fullName evidence="4">ATP-dependent RNA helicase HrpB C-terminal domain-containing protein</fullName>
    </recommendedName>
</protein>
<name>A0A7S0UHU2_9STRA</name>
<dbReference type="EMBL" id="HBFL01004410">
    <property type="protein sequence ID" value="CAD8763124.1"/>
    <property type="molecule type" value="Transcribed_RNA"/>
</dbReference>
<feature type="compositionally biased region" description="Basic residues" evidence="3">
    <location>
        <begin position="367"/>
        <end position="377"/>
    </location>
</feature>
<accession>A0A7S0UHU2</accession>
<sequence>MLPGFVDLVGERKGDAAYDSSNYFLALGKSCRLGFQKSPKYILAVETNTGPDGISRVRSYVSLTRDLLEDIAVDRELLYTVPSKGYQVRAKQVNSVGSIELSSSPLPSPSPDEVLQALLDAMKNDLGGIDNALLQFLSPNERTRVDELISRILFDKELTEDADWPQCFDAFNLNSSDGGFAHDGLDFERKDKILTELVEPWLGSAKSLKELNTLDILSSTLSPEQQRYLNELYPTSIDAPDGSKVPVRYIRNSANTGGEESSTTTWRPMATAKLQQFFGAQKSPTVGPAGRISLTLSLVSPAGKPLAETSDLPFFWREVYPSIRSEMRGRYPKHPWPEDPLKAVATRKTKKQLSVEESDTMQNKKGKESRRARKKKK</sequence>
<evidence type="ECO:0000256" key="3">
    <source>
        <dbReference type="SAM" id="MobiDB-lite"/>
    </source>
</evidence>
<evidence type="ECO:0000256" key="1">
    <source>
        <dbReference type="ARBA" id="ARBA00022801"/>
    </source>
</evidence>
<keyword evidence="2" id="KW-0547">Nucleotide-binding</keyword>